<gene>
    <name evidence="3" type="ordered locus">DNO_0500</name>
</gene>
<dbReference type="SMART" id="SM00672">
    <property type="entry name" value="CAP10"/>
    <property type="match status" value="1"/>
</dbReference>
<feature type="domain" description="Glycosyl transferase CAP10" evidence="2">
    <location>
        <begin position="111"/>
        <end position="312"/>
    </location>
</feature>
<proteinExistence type="predicted"/>
<keyword evidence="1" id="KW-0808">Transferase</keyword>
<dbReference type="AlphaFoldDB" id="A5EVN7"/>
<dbReference type="InterPro" id="IPR051091">
    <property type="entry name" value="O-Glucosyltr/Glycosyltrsf_90"/>
</dbReference>
<dbReference type="eggNOG" id="ENOG502Z7XI">
    <property type="taxonomic scope" value="Bacteria"/>
</dbReference>
<dbReference type="OrthoDB" id="767964at2"/>
<reference evidence="3 4" key="1">
    <citation type="journal article" date="2007" name="Nat. Biotechnol.">
        <title>Genome sequence and identification of candidate vaccine antigens from the animal pathogen Dichelobacter nodosus.</title>
        <authorList>
            <person name="Myers G.S."/>
            <person name="Parker D."/>
            <person name="Al-Hasani K."/>
            <person name="Kennan R.M."/>
            <person name="Seemann T."/>
            <person name="Ren Q."/>
            <person name="Badger J.H."/>
            <person name="Selengut J.D."/>
            <person name="Deboy R.T."/>
            <person name="Tettelin H."/>
            <person name="Boyce J.D."/>
            <person name="McCarl V.P."/>
            <person name="Han X."/>
            <person name="Nelson W.C."/>
            <person name="Madupu R."/>
            <person name="Mohamoud Y."/>
            <person name="Holley T."/>
            <person name="Fedorova N."/>
            <person name="Khouri H."/>
            <person name="Bottomley S.P."/>
            <person name="Whittington R.J."/>
            <person name="Adler B."/>
            <person name="Songer J.G."/>
            <person name="Rood J.I."/>
            <person name="Paulsen I.T."/>
        </authorList>
    </citation>
    <scope>NUCLEOTIDE SEQUENCE [LARGE SCALE GENOMIC DNA]</scope>
    <source>
        <strain evidence="3 4">VCS1703A</strain>
    </source>
</reference>
<dbReference type="PANTHER" id="PTHR12203:SF35">
    <property type="entry name" value="PROTEIN O-GLUCOSYLTRANSFERASE 1"/>
    <property type="match status" value="1"/>
</dbReference>
<organism evidence="3 4">
    <name type="scientific">Dichelobacter nodosus (strain VCS1703A)</name>
    <dbReference type="NCBI Taxonomy" id="246195"/>
    <lineage>
        <taxon>Bacteria</taxon>
        <taxon>Pseudomonadati</taxon>
        <taxon>Pseudomonadota</taxon>
        <taxon>Gammaproteobacteria</taxon>
        <taxon>Cardiobacteriales</taxon>
        <taxon>Cardiobacteriaceae</taxon>
        <taxon>Dichelobacter</taxon>
    </lineage>
</organism>
<dbReference type="Proteomes" id="UP000000248">
    <property type="component" value="Chromosome"/>
</dbReference>
<evidence type="ECO:0000313" key="3">
    <source>
        <dbReference type="EMBL" id="ABQ13803.1"/>
    </source>
</evidence>
<evidence type="ECO:0000313" key="4">
    <source>
        <dbReference type="Proteomes" id="UP000000248"/>
    </source>
</evidence>
<dbReference type="SMR" id="A5EVN7"/>
<protein>
    <recommendedName>
        <fullName evidence="2">Glycosyl transferase CAP10 domain-containing protein</fullName>
    </recommendedName>
</protein>
<accession>A5EVN7</accession>
<dbReference type="HOGENOM" id="CLU_074321_0_0_6"/>
<dbReference type="RefSeq" id="WP_012030835.1">
    <property type="nucleotide sequence ID" value="NC_009446.1"/>
</dbReference>
<evidence type="ECO:0000259" key="2">
    <source>
        <dbReference type="SMART" id="SM00672"/>
    </source>
</evidence>
<dbReference type="InterPro" id="IPR006598">
    <property type="entry name" value="CAP10"/>
</dbReference>
<dbReference type="STRING" id="246195.DNO_0500"/>
<sequence length="318" mass="37737">MWEKCHRQWHKIKFYVKHAHLGLLPPAWLAKSAAAELERFERAPAELRAAIENRVHYYNALSQPFFLPETAPRVCHFPRQKPSSYYYDLKALLRYFPLEQRFSAQFGDVTTIPELPQFVKSRPITKNNENAVLLKLDSVRHFYLYPDRLPFRAKKSQLVWRGAAHQNHRIRFLEHFHQHPLCDVGCIHARSAAKPYHREFMSVKRQLQYRYILSLEGNDVATNLKWIMASNSLCLMPAPRYETWMMEGRLQAGVHYVQLRDDFADLEEQILFFERYPEAAEAIIKNAQQWMSQFARPETELWTALLVMKKYFSLLEPQ</sequence>
<dbReference type="KEGG" id="dno:DNO_0500"/>
<dbReference type="Pfam" id="PF05686">
    <property type="entry name" value="Glyco_transf_90"/>
    <property type="match status" value="1"/>
</dbReference>
<dbReference type="PANTHER" id="PTHR12203">
    <property type="entry name" value="KDEL LYS-ASP-GLU-LEU CONTAINING - RELATED"/>
    <property type="match status" value="1"/>
</dbReference>
<evidence type="ECO:0000256" key="1">
    <source>
        <dbReference type="ARBA" id="ARBA00022679"/>
    </source>
</evidence>
<name>A5EVN7_DICNV</name>
<dbReference type="GO" id="GO:0016740">
    <property type="term" value="F:transferase activity"/>
    <property type="evidence" value="ECO:0007669"/>
    <property type="project" value="UniProtKB-KW"/>
</dbReference>
<dbReference type="EMBL" id="CP000513">
    <property type="protein sequence ID" value="ABQ13803.1"/>
    <property type="molecule type" value="Genomic_DNA"/>
</dbReference>
<keyword evidence="4" id="KW-1185">Reference proteome</keyword>